<dbReference type="InParanoid" id="A0A1V8SYC4"/>
<dbReference type="Pfam" id="PF01553">
    <property type="entry name" value="Acyltransferase"/>
    <property type="match status" value="1"/>
</dbReference>
<dbReference type="InterPro" id="IPR032098">
    <property type="entry name" value="Acyltransf_C"/>
</dbReference>
<proteinExistence type="inferred from homology"/>
<dbReference type="OrthoDB" id="189226at2759"/>
<feature type="compositionally biased region" description="Polar residues" evidence="4">
    <location>
        <begin position="263"/>
        <end position="273"/>
    </location>
</feature>
<feature type="domain" description="Phospholipid/glycerol acyltransferase" evidence="5">
    <location>
        <begin position="49"/>
        <end position="171"/>
    </location>
</feature>
<dbReference type="SMART" id="SM00563">
    <property type="entry name" value="PlsC"/>
    <property type="match status" value="1"/>
</dbReference>
<dbReference type="EMBL" id="NAJO01000022">
    <property type="protein sequence ID" value="OQO04156.1"/>
    <property type="molecule type" value="Genomic_DNA"/>
</dbReference>
<dbReference type="PANTHER" id="PTHR10983:SF24">
    <property type="entry name" value="1-ACYLGLYCEROL-3-PHOSPHATE O-ACYLTRANSFERASE 3, ISOFORM E-RELATED"/>
    <property type="match status" value="1"/>
</dbReference>
<dbReference type="Pfam" id="PF16076">
    <property type="entry name" value="Acyltransf_C"/>
    <property type="match status" value="1"/>
</dbReference>
<dbReference type="AlphaFoldDB" id="A0A1V8SYC4"/>
<dbReference type="SUPFAM" id="SSF69593">
    <property type="entry name" value="Glycerol-3-phosphate (1)-acyltransferase"/>
    <property type="match status" value="1"/>
</dbReference>
<evidence type="ECO:0000256" key="4">
    <source>
        <dbReference type="SAM" id="MobiDB-lite"/>
    </source>
</evidence>
<keyword evidence="2" id="KW-0808">Transferase</keyword>
<comment type="similarity">
    <text evidence="1">Belongs to the 1-acyl-sn-glycerol-3-phosphate acyltransferase family.</text>
</comment>
<protein>
    <recommendedName>
        <fullName evidence="5">Phospholipid/glycerol acyltransferase domain-containing protein</fullName>
    </recommendedName>
</protein>
<dbReference type="GO" id="GO:0012505">
    <property type="term" value="C:endomembrane system"/>
    <property type="evidence" value="ECO:0007669"/>
    <property type="project" value="TreeGrafter"/>
</dbReference>
<keyword evidence="3" id="KW-0012">Acyltransferase</keyword>
<evidence type="ECO:0000256" key="3">
    <source>
        <dbReference type="ARBA" id="ARBA00023315"/>
    </source>
</evidence>
<dbReference type="Proteomes" id="UP000192596">
    <property type="component" value="Unassembled WGS sequence"/>
</dbReference>
<evidence type="ECO:0000256" key="2">
    <source>
        <dbReference type="ARBA" id="ARBA00022679"/>
    </source>
</evidence>
<evidence type="ECO:0000313" key="6">
    <source>
        <dbReference type="EMBL" id="OQO04156.1"/>
    </source>
</evidence>
<dbReference type="CDD" id="cd07990">
    <property type="entry name" value="LPLAT_LCLAT1-like"/>
    <property type="match status" value="1"/>
</dbReference>
<evidence type="ECO:0000313" key="7">
    <source>
        <dbReference type="Proteomes" id="UP000192596"/>
    </source>
</evidence>
<evidence type="ECO:0000256" key="1">
    <source>
        <dbReference type="ARBA" id="ARBA00008655"/>
    </source>
</evidence>
<gene>
    <name evidence="6" type="ORF">B0A48_10766</name>
</gene>
<dbReference type="InterPro" id="IPR002123">
    <property type="entry name" value="Plipid/glycerol_acylTrfase"/>
</dbReference>
<organism evidence="6 7">
    <name type="scientific">Cryoendolithus antarcticus</name>
    <dbReference type="NCBI Taxonomy" id="1507870"/>
    <lineage>
        <taxon>Eukaryota</taxon>
        <taxon>Fungi</taxon>
        <taxon>Dikarya</taxon>
        <taxon>Ascomycota</taxon>
        <taxon>Pezizomycotina</taxon>
        <taxon>Dothideomycetes</taxon>
        <taxon>Dothideomycetidae</taxon>
        <taxon>Cladosporiales</taxon>
        <taxon>Cladosporiaceae</taxon>
        <taxon>Cryoendolithus</taxon>
    </lineage>
</organism>
<reference evidence="7" key="1">
    <citation type="submission" date="2017-03" db="EMBL/GenBank/DDBJ databases">
        <title>Genomes of endolithic fungi from Antarctica.</title>
        <authorList>
            <person name="Coleine C."/>
            <person name="Masonjones S."/>
            <person name="Stajich J.E."/>
        </authorList>
    </citation>
    <scope>NUCLEOTIDE SEQUENCE [LARGE SCALE GENOMIC DNA]</scope>
    <source>
        <strain evidence="7">CCFEE 5527</strain>
    </source>
</reference>
<dbReference type="GO" id="GO:0003841">
    <property type="term" value="F:1-acylglycerol-3-phosphate O-acyltransferase activity"/>
    <property type="evidence" value="ECO:0007669"/>
    <property type="project" value="TreeGrafter"/>
</dbReference>
<dbReference type="PANTHER" id="PTHR10983">
    <property type="entry name" value="1-ACYLGLYCEROL-3-PHOSPHATE ACYLTRANSFERASE-RELATED"/>
    <property type="match status" value="1"/>
</dbReference>
<keyword evidence="7" id="KW-1185">Reference proteome</keyword>
<accession>A0A1V8SYC4</accession>
<comment type="caution">
    <text evidence="6">The sequence shown here is derived from an EMBL/GenBank/DDBJ whole genome shotgun (WGS) entry which is preliminary data.</text>
</comment>
<feature type="region of interest" description="Disordered" evidence="4">
    <location>
        <begin position="260"/>
        <end position="279"/>
    </location>
</feature>
<evidence type="ECO:0000259" key="5">
    <source>
        <dbReference type="SMART" id="SM00563"/>
    </source>
</evidence>
<sequence>MFRIGADGAYDWASVIAESVWLGLQRLFIECNGAKVIVDGDPLPTGESAIVVSNHVERTDVYSIQELAIRSGMLSRCRWFAKSQLRWVPGLGWGLWAMGMPLVSREWTHDRAEMDRVFYGAIRKHWPIWLIAYSEATRYTLEKHVEGAAWAKAHGKVMPKHLLFPRTKGFIACVQQLRQAPHIKAVYDITIAYAHGKDFQKPPAFWQTLLSPKMGRDWTFYVHVERHELSTLPQTNEELARWLEHRWVEKGQRLEGLRKKLEQGQSWEPSSSRLKAKLK</sequence>
<dbReference type="STRING" id="1507870.A0A1V8SYC4"/>
<name>A0A1V8SYC4_9PEZI</name>